<feature type="domain" description="DUF4440" evidence="2">
    <location>
        <begin position="29"/>
        <end position="134"/>
    </location>
</feature>
<keyword evidence="4" id="KW-1185">Reference proteome</keyword>
<dbReference type="AlphaFoldDB" id="A0A7D4QJZ2"/>
<evidence type="ECO:0000313" key="3">
    <source>
        <dbReference type="EMBL" id="QKJ30030.1"/>
    </source>
</evidence>
<feature type="chain" id="PRO_5028873472" evidence="1">
    <location>
        <begin position="21"/>
        <end position="145"/>
    </location>
</feature>
<gene>
    <name evidence="3" type="ORF">HQ865_09760</name>
</gene>
<sequence length="145" mass="15713">MKKLHLLLFACLIFTATAFAQSKDEKDVTAAVEFMRKAMVDGNRADLTKLAADDLSYGHSSGKIQNKAEFVEAIASGASDFVTIDLTEQTVKVVGTTAIVRHKLSAQTNDGGKPGSTVLGIMLIFQKQKGQWLLLARQAYKLPTP</sequence>
<organism evidence="3 4">
    <name type="scientific">Mucilaginibacter mali</name>
    <dbReference type="NCBI Taxonomy" id="2740462"/>
    <lineage>
        <taxon>Bacteria</taxon>
        <taxon>Pseudomonadati</taxon>
        <taxon>Bacteroidota</taxon>
        <taxon>Sphingobacteriia</taxon>
        <taxon>Sphingobacteriales</taxon>
        <taxon>Sphingobacteriaceae</taxon>
        <taxon>Mucilaginibacter</taxon>
    </lineage>
</organism>
<dbReference type="KEGG" id="mmab:HQ865_09760"/>
<dbReference type="InterPro" id="IPR032710">
    <property type="entry name" value="NTF2-like_dom_sf"/>
</dbReference>
<evidence type="ECO:0000313" key="4">
    <source>
        <dbReference type="Proteomes" id="UP000505355"/>
    </source>
</evidence>
<dbReference type="EMBL" id="CP054139">
    <property type="protein sequence ID" value="QKJ30030.1"/>
    <property type="molecule type" value="Genomic_DNA"/>
</dbReference>
<name>A0A7D4QJZ2_9SPHI</name>
<accession>A0A7D4QJZ2</accession>
<dbReference type="Pfam" id="PF14534">
    <property type="entry name" value="DUF4440"/>
    <property type="match status" value="1"/>
</dbReference>
<protein>
    <submittedName>
        <fullName evidence="3">Nuclear transport factor 2 family protein</fullName>
    </submittedName>
</protein>
<dbReference type="InterPro" id="IPR027843">
    <property type="entry name" value="DUF4440"/>
</dbReference>
<dbReference type="RefSeq" id="WP_173414720.1">
    <property type="nucleotide sequence ID" value="NZ_CP054139.1"/>
</dbReference>
<evidence type="ECO:0000256" key="1">
    <source>
        <dbReference type="SAM" id="SignalP"/>
    </source>
</evidence>
<dbReference type="Gene3D" id="3.10.450.50">
    <property type="match status" value="1"/>
</dbReference>
<reference evidence="3 4" key="1">
    <citation type="submission" date="2020-05" db="EMBL/GenBank/DDBJ databases">
        <title>Mucilaginibacter mali sp. nov.</title>
        <authorList>
            <person name="Kim H.S."/>
            <person name="Lee K.C."/>
            <person name="Suh M.K."/>
            <person name="Kim J.-S."/>
            <person name="Han K.-I."/>
            <person name="Eom M.K."/>
            <person name="Shin Y.K."/>
            <person name="Lee J.-S."/>
        </authorList>
    </citation>
    <scope>NUCLEOTIDE SEQUENCE [LARGE SCALE GENOMIC DNA]</scope>
    <source>
        <strain evidence="3 4">G2-14</strain>
    </source>
</reference>
<evidence type="ECO:0000259" key="2">
    <source>
        <dbReference type="Pfam" id="PF14534"/>
    </source>
</evidence>
<keyword evidence="1" id="KW-0732">Signal</keyword>
<proteinExistence type="predicted"/>
<dbReference type="SUPFAM" id="SSF54427">
    <property type="entry name" value="NTF2-like"/>
    <property type="match status" value="1"/>
</dbReference>
<feature type="signal peptide" evidence="1">
    <location>
        <begin position="1"/>
        <end position="20"/>
    </location>
</feature>
<dbReference type="Proteomes" id="UP000505355">
    <property type="component" value="Chromosome"/>
</dbReference>